<dbReference type="Proteomes" id="UP000660668">
    <property type="component" value="Unassembled WGS sequence"/>
</dbReference>
<name>A0A930VKD2_9ACTN</name>
<reference evidence="2" key="1">
    <citation type="submission" date="2020-11" db="EMBL/GenBank/DDBJ databases">
        <title>Nocardioides cynanchi sp. nov., isolated from soil of rhizosphere of Cynanchum wilfordii.</title>
        <authorList>
            <person name="Lee J.-S."/>
            <person name="Suh M.K."/>
            <person name="Kim J.-S."/>
        </authorList>
    </citation>
    <scope>NUCLEOTIDE SEQUENCE</scope>
    <source>
        <strain evidence="2">KCTC 19276</strain>
    </source>
</reference>
<feature type="compositionally biased region" description="Acidic residues" evidence="1">
    <location>
        <begin position="42"/>
        <end position="54"/>
    </location>
</feature>
<evidence type="ECO:0000256" key="1">
    <source>
        <dbReference type="SAM" id="MobiDB-lite"/>
    </source>
</evidence>
<sequence length="54" mass="6238">MKQRDEQQLRAWPVSSPGRRVVRDHLLDHLLGEHRAVRPTDEVVEDPPADQADD</sequence>
<accession>A0A930VKD2</accession>
<gene>
    <name evidence="2" type="ORF">ISU10_01475</name>
</gene>
<protein>
    <submittedName>
        <fullName evidence="2">Uncharacterized protein</fullName>
    </submittedName>
</protein>
<dbReference type="AlphaFoldDB" id="A0A930VKD2"/>
<keyword evidence="3" id="KW-1185">Reference proteome</keyword>
<evidence type="ECO:0000313" key="2">
    <source>
        <dbReference type="EMBL" id="MBF4766433.1"/>
    </source>
</evidence>
<organism evidence="2 3">
    <name type="scientific">Nocardioides agariphilus</name>
    <dbReference type="NCBI Taxonomy" id="433664"/>
    <lineage>
        <taxon>Bacteria</taxon>
        <taxon>Bacillati</taxon>
        <taxon>Actinomycetota</taxon>
        <taxon>Actinomycetes</taxon>
        <taxon>Propionibacteriales</taxon>
        <taxon>Nocardioidaceae</taxon>
        <taxon>Nocardioides</taxon>
    </lineage>
</organism>
<dbReference type="RefSeq" id="WP_194694558.1">
    <property type="nucleotide sequence ID" value="NZ_JADKPO010000001.1"/>
</dbReference>
<comment type="caution">
    <text evidence="2">The sequence shown here is derived from an EMBL/GenBank/DDBJ whole genome shotgun (WGS) entry which is preliminary data.</text>
</comment>
<evidence type="ECO:0000313" key="3">
    <source>
        <dbReference type="Proteomes" id="UP000660668"/>
    </source>
</evidence>
<proteinExistence type="predicted"/>
<dbReference type="EMBL" id="JADKPO010000001">
    <property type="protein sequence ID" value="MBF4766433.1"/>
    <property type="molecule type" value="Genomic_DNA"/>
</dbReference>
<feature type="region of interest" description="Disordered" evidence="1">
    <location>
        <begin position="33"/>
        <end position="54"/>
    </location>
</feature>